<dbReference type="GO" id="GO:0005524">
    <property type="term" value="F:ATP binding"/>
    <property type="evidence" value="ECO:0007669"/>
    <property type="project" value="InterPro"/>
</dbReference>
<dbReference type="PROSITE" id="PS50011">
    <property type="entry name" value="PROTEIN_KINASE_DOM"/>
    <property type="match status" value="1"/>
</dbReference>
<accession>A0A8J5MC86</accession>
<gene>
    <name evidence="4" type="ORF">JG688_00000493</name>
</gene>
<comment type="caution">
    <text evidence="4">The sequence shown here is derived from an EMBL/GenBank/DDBJ whole genome shotgun (WGS) entry which is preliminary data.</text>
</comment>
<dbReference type="InterPro" id="IPR051681">
    <property type="entry name" value="Ser/Thr_Kinases-Pseudokinases"/>
</dbReference>
<dbReference type="PANTHER" id="PTHR44329:SF214">
    <property type="entry name" value="PROTEIN KINASE DOMAIN-CONTAINING PROTEIN"/>
    <property type="match status" value="1"/>
</dbReference>
<keyword evidence="1" id="KW-0812">Transmembrane</keyword>
<feature type="domain" description="Protein kinase" evidence="3">
    <location>
        <begin position="355"/>
        <end position="632"/>
    </location>
</feature>
<dbReference type="InterPro" id="IPR001245">
    <property type="entry name" value="Ser-Thr/Tyr_kinase_cat_dom"/>
</dbReference>
<proteinExistence type="predicted"/>
<sequence>MRLAGRRGFLSAAALMVAVAVREAGSAATIIVTCSTQEATLGVNYSSAWYHCQDNDPGVQMDGVSLLVNVDVDKLILDLQGSSVTTLNFFALNETRTLDFTNRPNFASFSQLSNLTFEGVAFEPASVELALANTVTGIHFINSTLSDLSLSDYSSNLTKIDLSNTSVYKLPRFLYERKLNDNMEIFVDLSEVNETISLNLTQSTNLEANAKTLSAQGWANHYHSNCTTSPPSDSSAMTVSHDGRTNVTLSCNLPDLLEIESSKNGSSSGSNDVNAGDSSSGISTGALVAIIVVVVVIAVVLAVLILRIYFKREAANASAHNNEASATLMSKGDAAADKGSFISNDEFLRNFRLPQSDVALVKSQGTGRLWMGEYNGNKVMVKRVESEVTDSYVTKALMAQARTFATISHPNITSLVGVTWLAGTDFAVVTEFMDKGNLKTVLANTDVDLDITTKLQICCDVALALAYLHETEQNLCAKQLSSRKVLVNKAMNCKLSLFECVPSSAKLGGPSTAATYSYGMGEVAWLPPEIITRSSPMDARKINIYAFGVLVSEIFTRMSPYQSLVEAMGNTMSDVELVKRVRRQDPLVPHENRQEFLAAPASVRQMVEQCLSYAPMSRPTAKDLVEILHNSKEELAMDSI</sequence>
<dbReference type="AlphaFoldDB" id="A0A8J5MC86"/>
<evidence type="ECO:0000256" key="2">
    <source>
        <dbReference type="SAM" id="SignalP"/>
    </source>
</evidence>
<feature type="chain" id="PRO_5035158187" description="Protein kinase domain-containing protein" evidence="2">
    <location>
        <begin position="29"/>
        <end position="640"/>
    </location>
</feature>
<dbReference type="Pfam" id="PF07714">
    <property type="entry name" value="PK_Tyr_Ser-Thr"/>
    <property type="match status" value="1"/>
</dbReference>
<feature type="signal peptide" evidence="2">
    <location>
        <begin position="1"/>
        <end position="28"/>
    </location>
</feature>
<feature type="transmembrane region" description="Helical" evidence="1">
    <location>
        <begin position="286"/>
        <end position="310"/>
    </location>
</feature>
<protein>
    <recommendedName>
        <fullName evidence="3">Protein kinase domain-containing protein</fullName>
    </recommendedName>
</protein>
<dbReference type="EMBL" id="JAENGY010000008">
    <property type="protein sequence ID" value="KAG6977296.1"/>
    <property type="molecule type" value="Genomic_DNA"/>
</dbReference>
<evidence type="ECO:0000313" key="4">
    <source>
        <dbReference type="EMBL" id="KAG6977296.1"/>
    </source>
</evidence>
<dbReference type="Proteomes" id="UP000709295">
    <property type="component" value="Unassembled WGS sequence"/>
</dbReference>
<keyword evidence="5" id="KW-1185">Reference proteome</keyword>
<keyword evidence="1" id="KW-1133">Transmembrane helix</keyword>
<keyword evidence="1" id="KW-0472">Membrane</keyword>
<keyword evidence="2" id="KW-0732">Signal</keyword>
<evidence type="ECO:0000256" key="1">
    <source>
        <dbReference type="SAM" id="Phobius"/>
    </source>
</evidence>
<dbReference type="GO" id="GO:0004674">
    <property type="term" value="F:protein serine/threonine kinase activity"/>
    <property type="evidence" value="ECO:0007669"/>
    <property type="project" value="TreeGrafter"/>
</dbReference>
<organism evidence="4 5">
    <name type="scientific">Phytophthora aleatoria</name>
    <dbReference type="NCBI Taxonomy" id="2496075"/>
    <lineage>
        <taxon>Eukaryota</taxon>
        <taxon>Sar</taxon>
        <taxon>Stramenopiles</taxon>
        <taxon>Oomycota</taxon>
        <taxon>Peronosporomycetes</taxon>
        <taxon>Peronosporales</taxon>
        <taxon>Peronosporaceae</taxon>
        <taxon>Phytophthora</taxon>
    </lineage>
</organism>
<reference evidence="4" key="1">
    <citation type="submission" date="2021-01" db="EMBL/GenBank/DDBJ databases">
        <title>Phytophthora aleatoria, a newly-described species from Pinus radiata is distinct from Phytophthora cactorum isolates based on comparative genomics.</title>
        <authorList>
            <person name="Mcdougal R."/>
            <person name="Panda P."/>
            <person name="Williams N."/>
            <person name="Studholme D.J."/>
        </authorList>
    </citation>
    <scope>NUCLEOTIDE SEQUENCE</scope>
    <source>
        <strain evidence="4">NZFS 4037</strain>
    </source>
</reference>
<evidence type="ECO:0000259" key="3">
    <source>
        <dbReference type="PROSITE" id="PS50011"/>
    </source>
</evidence>
<evidence type="ECO:0000313" key="5">
    <source>
        <dbReference type="Proteomes" id="UP000709295"/>
    </source>
</evidence>
<name>A0A8J5MC86_9STRA</name>
<dbReference type="InterPro" id="IPR000719">
    <property type="entry name" value="Prot_kinase_dom"/>
</dbReference>
<dbReference type="PANTHER" id="PTHR44329">
    <property type="entry name" value="SERINE/THREONINE-PROTEIN KINASE TNNI3K-RELATED"/>
    <property type="match status" value="1"/>
</dbReference>